<keyword evidence="3" id="KW-1185">Reference proteome</keyword>
<sequence>MSEASTRPRPRPKPRPKPVAKTSDPAPAPATEPEPSPSSSATKPQQQQVQDDDDDAMFIRQPRKNAYEFIQKVNRDFDEQPKTVVISDSDEDVGTPRRRAKKRKANELVANGWQNAKNLKRLMSQELSDSDSDVELVQNTPTDSQRKRKREEQKQKAKSRSRSRSITPPPAIPQSRIDTLRNVVREAIGGRGHSPKQWEDEEHSVVLPKDPERLRVEQNAHRGSSQSRFSSPPAPAKEGATVTLTVKWKPHPLNQFGRENTWAYRVNRTDSFRDVFEEVAEEAAVLSENLVMTYRGNRFFPSVSPTTLHIYDEAEIVACEKRTWEYLRSSRHQSLQERAPPPPPPETISTPSSKPSSNNTSLSIPEDDTIEFNSSGDEIEILERGNRDDEDDDSDGDKNAGASGEPEPEPERASAAPEDTFTLTVRSGVTKQDIRLVVRPTATCGAIVKGFLKKAGLEAQYSAFINGETQTQAPAPAATRGGRKKAAPAPVVQHKIPQLSIDGDKVGNDEQIGDYDLEDGDMVEVVGM</sequence>
<evidence type="ECO:0000256" key="1">
    <source>
        <dbReference type="SAM" id="MobiDB-lite"/>
    </source>
</evidence>
<name>A0ABR2ZBF5_9AGAR</name>
<dbReference type="CDD" id="cd01763">
    <property type="entry name" value="Ubl_SUMO_like"/>
    <property type="match status" value="1"/>
</dbReference>
<comment type="caution">
    <text evidence="2">The sequence shown here is derived from an EMBL/GenBank/DDBJ whole genome shotgun (WGS) entry which is preliminary data.</text>
</comment>
<dbReference type="SUPFAM" id="SSF54236">
    <property type="entry name" value="Ubiquitin-like"/>
    <property type="match status" value="1"/>
</dbReference>
<feature type="compositionally biased region" description="Pro residues" evidence="1">
    <location>
        <begin position="26"/>
        <end position="36"/>
    </location>
</feature>
<evidence type="ECO:0000313" key="3">
    <source>
        <dbReference type="Proteomes" id="UP001437256"/>
    </source>
</evidence>
<dbReference type="Proteomes" id="UP001437256">
    <property type="component" value="Unassembled WGS sequence"/>
</dbReference>
<feature type="region of interest" description="Disordered" evidence="1">
    <location>
        <begin position="472"/>
        <end position="492"/>
    </location>
</feature>
<gene>
    <name evidence="2" type="ORF">AAF712_015098</name>
</gene>
<dbReference type="EMBL" id="JBBXMP010000345">
    <property type="protein sequence ID" value="KAL0058231.1"/>
    <property type="molecule type" value="Genomic_DNA"/>
</dbReference>
<dbReference type="Gene3D" id="3.10.20.90">
    <property type="entry name" value="Phosphatidylinositol 3-kinase Catalytic Subunit, Chain A, domain 1"/>
    <property type="match status" value="2"/>
</dbReference>
<proteinExistence type="predicted"/>
<evidence type="ECO:0000313" key="2">
    <source>
        <dbReference type="EMBL" id="KAL0058231.1"/>
    </source>
</evidence>
<feature type="region of interest" description="Disordered" evidence="1">
    <location>
        <begin position="330"/>
        <end position="419"/>
    </location>
</feature>
<feature type="compositionally biased region" description="Polar residues" evidence="1">
    <location>
        <begin position="221"/>
        <end position="230"/>
    </location>
</feature>
<feature type="compositionally biased region" description="Basic residues" evidence="1">
    <location>
        <begin position="8"/>
        <end position="18"/>
    </location>
</feature>
<reference evidence="2 3" key="1">
    <citation type="submission" date="2024-05" db="EMBL/GenBank/DDBJ databases">
        <title>A draft genome resource for the thread blight pathogen Marasmius tenuissimus strain MS-2.</title>
        <authorList>
            <person name="Yulfo-Soto G.E."/>
            <person name="Baruah I.K."/>
            <person name="Amoako-Attah I."/>
            <person name="Bukari Y."/>
            <person name="Meinhardt L.W."/>
            <person name="Bailey B.A."/>
            <person name="Cohen S.P."/>
        </authorList>
    </citation>
    <scope>NUCLEOTIDE SEQUENCE [LARGE SCALE GENOMIC DNA]</scope>
    <source>
        <strain evidence="2 3">MS-2</strain>
    </source>
</reference>
<organism evidence="2 3">
    <name type="scientific">Marasmius tenuissimus</name>
    <dbReference type="NCBI Taxonomy" id="585030"/>
    <lineage>
        <taxon>Eukaryota</taxon>
        <taxon>Fungi</taxon>
        <taxon>Dikarya</taxon>
        <taxon>Basidiomycota</taxon>
        <taxon>Agaricomycotina</taxon>
        <taxon>Agaricomycetes</taxon>
        <taxon>Agaricomycetidae</taxon>
        <taxon>Agaricales</taxon>
        <taxon>Marasmiineae</taxon>
        <taxon>Marasmiaceae</taxon>
        <taxon>Marasmius</taxon>
    </lineage>
</organism>
<feature type="compositionally biased region" description="Basic and acidic residues" evidence="1">
    <location>
        <begin position="209"/>
        <end position="220"/>
    </location>
</feature>
<feature type="compositionally biased region" description="Low complexity" evidence="1">
    <location>
        <begin position="37"/>
        <end position="49"/>
    </location>
</feature>
<protein>
    <recommendedName>
        <fullName evidence="4">Rad60/SUMO-like domain-containing protein</fullName>
    </recommendedName>
</protein>
<accession>A0ABR2ZBF5</accession>
<dbReference type="InterPro" id="IPR029071">
    <property type="entry name" value="Ubiquitin-like_domsf"/>
</dbReference>
<feature type="compositionally biased region" description="Low complexity" evidence="1">
    <location>
        <begin position="347"/>
        <end position="363"/>
    </location>
</feature>
<feature type="region of interest" description="Disordered" evidence="1">
    <location>
        <begin position="1"/>
        <end position="238"/>
    </location>
</feature>
<evidence type="ECO:0008006" key="4">
    <source>
        <dbReference type="Google" id="ProtNLM"/>
    </source>
</evidence>